<dbReference type="Gene3D" id="3.40.50.150">
    <property type="entry name" value="Vaccinia Virus protein VP39"/>
    <property type="match status" value="1"/>
</dbReference>
<keyword evidence="2" id="KW-0489">Methyltransferase</keyword>
<dbReference type="PANTHER" id="PTHR44307">
    <property type="entry name" value="PHOSPHOETHANOLAMINE METHYLTRANSFERASE"/>
    <property type="match status" value="1"/>
</dbReference>
<evidence type="ECO:0000259" key="5">
    <source>
        <dbReference type="Pfam" id="PF13847"/>
    </source>
</evidence>
<evidence type="ECO:0000313" key="6">
    <source>
        <dbReference type="EMBL" id="KKM13416.1"/>
    </source>
</evidence>
<dbReference type="InterPro" id="IPR025714">
    <property type="entry name" value="Methyltranfer_dom"/>
</dbReference>
<dbReference type="GO" id="GO:0032259">
    <property type="term" value="P:methylation"/>
    <property type="evidence" value="ECO:0007669"/>
    <property type="project" value="UniProtKB-KW"/>
</dbReference>
<dbReference type="SUPFAM" id="SSF53335">
    <property type="entry name" value="S-adenosyl-L-methionine-dependent methyltransferases"/>
    <property type="match status" value="1"/>
</dbReference>
<sequence length="267" mass="30139">MKRKGIFKPTIEDIIEISGIEALHPGGMALTRRTAELTEMKPGIKVLDVSSGRGTQSIFYAKEYGVEVTGLDIAEEMINSAVEYAVNEKVDKITTFKLGDSQALPFEDNSFDVVINECAVGIPDDSQKVLDEMVRVAKSGASILIHESTWRKKLTDDEKEELSERYGTTPLEYGEWISMLKNAGVDDIITEFDEWSKPEMFWKIRKDRDVKTFSKVLTPSELATTIEKITQKYGEQGVKTSLENQKFFWDIVLDGKLGYCLFKGIKK</sequence>
<gene>
    <name evidence="6" type="ORF">LCGC14_1716440</name>
</gene>
<dbReference type="Pfam" id="PF13847">
    <property type="entry name" value="Methyltransf_31"/>
    <property type="match status" value="1"/>
</dbReference>
<evidence type="ECO:0000256" key="4">
    <source>
        <dbReference type="ARBA" id="ARBA00025707"/>
    </source>
</evidence>
<dbReference type="CDD" id="cd02440">
    <property type="entry name" value="AdoMet_MTases"/>
    <property type="match status" value="1"/>
</dbReference>
<evidence type="ECO:0000256" key="1">
    <source>
        <dbReference type="ARBA" id="ARBA00005189"/>
    </source>
</evidence>
<dbReference type="InterPro" id="IPR029063">
    <property type="entry name" value="SAM-dependent_MTases_sf"/>
</dbReference>
<proteinExistence type="predicted"/>
<organism evidence="6">
    <name type="scientific">marine sediment metagenome</name>
    <dbReference type="NCBI Taxonomy" id="412755"/>
    <lineage>
        <taxon>unclassified sequences</taxon>
        <taxon>metagenomes</taxon>
        <taxon>ecological metagenomes</taxon>
    </lineage>
</organism>
<dbReference type="GO" id="GO:0008168">
    <property type="term" value="F:methyltransferase activity"/>
    <property type="evidence" value="ECO:0007669"/>
    <property type="project" value="UniProtKB-KW"/>
</dbReference>
<reference evidence="6" key="1">
    <citation type="journal article" date="2015" name="Nature">
        <title>Complex archaea that bridge the gap between prokaryotes and eukaryotes.</title>
        <authorList>
            <person name="Spang A."/>
            <person name="Saw J.H."/>
            <person name="Jorgensen S.L."/>
            <person name="Zaremba-Niedzwiedzka K."/>
            <person name="Martijn J."/>
            <person name="Lind A.E."/>
            <person name="van Eijk R."/>
            <person name="Schleper C."/>
            <person name="Guy L."/>
            <person name="Ettema T.J."/>
        </authorList>
    </citation>
    <scope>NUCLEOTIDE SEQUENCE</scope>
</reference>
<evidence type="ECO:0000256" key="2">
    <source>
        <dbReference type="ARBA" id="ARBA00022603"/>
    </source>
</evidence>
<dbReference type="EMBL" id="LAZR01015383">
    <property type="protein sequence ID" value="KKM13416.1"/>
    <property type="molecule type" value="Genomic_DNA"/>
</dbReference>
<protein>
    <recommendedName>
        <fullName evidence="5">Methyltransferase domain-containing protein</fullName>
    </recommendedName>
</protein>
<dbReference type="AlphaFoldDB" id="A0A0F9HDG2"/>
<comment type="pathway">
    <text evidence="1">Lipid metabolism.</text>
</comment>
<keyword evidence="3" id="KW-0808">Transferase</keyword>
<name>A0A0F9HDG2_9ZZZZ</name>
<evidence type="ECO:0000256" key="3">
    <source>
        <dbReference type="ARBA" id="ARBA00022679"/>
    </source>
</evidence>
<dbReference type="PANTHER" id="PTHR44307:SF2">
    <property type="entry name" value="PHOSPHOETHANOLAMINE METHYLTRANSFERASE ISOFORM X1"/>
    <property type="match status" value="1"/>
</dbReference>
<accession>A0A0F9HDG2</accession>
<comment type="pathway">
    <text evidence="4">Phospholipid metabolism.</text>
</comment>
<comment type="caution">
    <text evidence="6">The sequence shown here is derived from an EMBL/GenBank/DDBJ whole genome shotgun (WGS) entry which is preliminary data.</text>
</comment>
<feature type="domain" description="Methyltransferase" evidence="5">
    <location>
        <begin position="41"/>
        <end position="158"/>
    </location>
</feature>